<keyword evidence="2" id="KW-1185">Reference proteome</keyword>
<evidence type="ECO:0000313" key="2">
    <source>
        <dbReference type="Proteomes" id="UP001148662"/>
    </source>
</evidence>
<reference evidence="1" key="1">
    <citation type="submission" date="2022-07" db="EMBL/GenBank/DDBJ databases">
        <title>Genome Sequence of Phlebia brevispora.</title>
        <authorList>
            <person name="Buettner E."/>
        </authorList>
    </citation>
    <scope>NUCLEOTIDE SEQUENCE</scope>
    <source>
        <strain evidence="1">MPL23</strain>
    </source>
</reference>
<protein>
    <submittedName>
        <fullName evidence="1">Uncharacterized protein</fullName>
    </submittedName>
</protein>
<gene>
    <name evidence="1" type="ORF">NM688_g5628</name>
</gene>
<evidence type="ECO:0000313" key="1">
    <source>
        <dbReference type="EMBL" id="KAJ3545410.1"/>
    </source>
</evidence>
<dbReference type="EMBL" id="JANHOG010001058">
    <property type="protein sequence ID" value="KAJ3545410.1"/>
    <property type="molecule type" value="Genomic_DNA"/>
</dbReference>
<accession>A0ACC1SS73</accession>
<dbReference type="Proteomes" id="UP001148662">
    <property type="component" value="Unassembled WGS sequence"/>
</dbReference>
<proteinExistence type="predicted"/>
<name>A0ACC1SS73_9APHY</name>
<organism evidence="1 2">
    <name type="scientific">Phlebia brevispora</name>
    <dbReference type="NCBI Taxonomy" id="194682"/>
    <lineage>
        <taxon>Eukaryota</taxon>
        <taxon>Fungi</taxon>
        <taxon>Dikarya</taxon>
        <taxon>Basidiomycota</taxon>
        <taxon>Agaricomycotina</taxon>
        <taxon>Agaricomycetes</taxon>
        <taxon>Polyporales</taxon>
        <taxon>Meruliaceae</taxon>
        <taxon>Phlebia</taxon>
    </lineage>
</organism>
<sequence length="567" mass="61482">MDDFSSCSASTLTTAVMHAFTILLALFSLVVHGASYVAGTSLTNADTSPNLIVHLTSGSFVGEESIANDTDRWLGIPFAQPPVGNLRFKAPVAITRASAVLQNATTFGNACPQAPSDSLGAPQSEDCLFLNVWRPVGTTAEDKLPVLVWFYGGAFMDGAASNPQYDPTRIIGRSVTVGKPIIFVSVNYRINTFGFLSSVHMAAEDLNAGLHDQRLGLMFVQNNIATFGGDPEKVTIWGQSAGAGSSEAHILFPAEQPLFRAAIFDSSTGPFKTAPPSTTYDEPGKPFAELLNLTGCASGPSSVECLRQLPFDFLHNISTNLAHTRVNSQLWQPSVGPAGSFVTERPSLRIASGNFLHVPIMAGTNLNEGTIFSRAVQGLGVPPEEENATFVQFIQDLLIDPSTVTQSTFNTILELYPANDSSLGGPFNTGDSLFDRAEAWYTDNMFLGPRRHLFEKAAPLQPLFAYYFTEFIPGANRSEGVFHGSELALSFGPIPTPVENEFANQFLDFYVNFVNDMNPGPEWPQYELSTKRVLQLMRKNITAIPDDFSIQGTTFLESADILAQFQK</sequence>
<comment type="caution">
    <text evidence="1">The sequence shown here is derived from an EMBL/GenBank/DDBJ whole genome shotgun (WGS) entry which is preliminary data.</text>
</comment>